<dbReference type="Proteomes" id="UP000241093">
    <property type="component" value="Unassembled WGS sequence"/>
</dbReference>
<keyword evidence="1" id="KW-0812">Transmembrane</keyword>
<feature type="transmembrane region" description="Helical" evidence="1">
    <location>
        <begin position="158"/>
        <end position="179"/>
    </location>
</feature>
<comment type="caution">
    <text evidence="2">The sequence shown here is derived from an EMBL/GenBank/DDBJ whole genome shotgun (WGS) entry which is preliminary data.</text>
</comment>
<sequence length="367" mass="44220">MKTPKEFKTFEEQIEILKSRGLIISNEQKSIEILKQENYYNIVNGYKDLFLKKSLDDNQDIFIENTNFDELYSLFLFDRELRSILLKYILIFERDFKTIIAYNFSKKYNKNNRIGSYLYPENYKDNYIDVLNFISTINQTIVSKSEKTNYIKHYIKQYGYALLWVAVNILSFGNMVYMFRILKDDDKNNIILFYVNRFLEQNNKENNLWFRSDSFLSLLKILNIVRNVCAHEERMYNIKFDRVSTKDISEMIGYSFYGDLKLAIVFVFLKMILTRNNFISLKEEIIMLFTKFNHKFETVLFNKILNEMGINRKIFINCKILLIKSKKSIYFFTYYISIKVRFMPVKCTSPRQQVSVKCTSPRPFFYF</sequence>
<accession>A0A2T4I9F7</accession>
<dbReference type="EMBL" id="LAUU01000010">
    <property type="protein sequence ID" value="PTD31130.1"/>
    <property type="molecule type" value="Genomic_DNA"/>
</dbReference>
<keyword evidence="1" id="KW-1133">Transmembrane helix</keyword>
<gene>
    <name evidence="2" type="ORF">MLEAa_7430</name>
</gene>
<reference evidence="2 3" key="1">
    <citation type="submission" date="2015-04" db="EMBL/GenBank/DDBJ databases">
        <title>Genome sequence of Mycoplasma leachii strain 06049.</title>
        <authorList>
            <person name="Sirand-Pugnet P."/>
            <person name="Breton M."/>
            <person name="Dordet-Frisoni E."/>
            <person name="Baranowski E."/>
            <person name="Barre A."/>
            <person name="Couture C."/>
            <person name="Dupuy V."/>
            <person name="Gaurivaud P."/>
            <person name="Jacob D."/>
            <person name="Lemaitre C."/>
            <person name="Manso-Silvan L."/>
            <person name="Nikolski M."/>
            <person name="Nouvel L.-X."/>
            <person name="Poumarat F."/>
            <person name="Tardy F."/>
            <person name="Thebault P."/>
            <person name="Theil S."/>
            <person name="Citti C."/>
            <person name="Thiaucourt F."/>
            <person name="Blanchard A."/>
        </authorList>
    </citation>
    <scope>NUCLEOTIDE SEQUENCE [LARGE SCALE GENOMIC DNA]</scope>
    <source>
        <strain evidence="2 3">06049</strain>
    </source>
</reference>
<dbReference type="RefSeq" id="WP_258176957.1">
    <property type="nucleotide sequence ID" value="NZ_LAUU01000010.1"/>
</dbReference>
<evidence type="ECO:0000313" key="2">
    <source>
        <dbReference type="EMBL" id="PTD31130.1"/>
    </source>
</evidence>
<protein>
    <submittedName>
        <fullName evidence="2">Abortive infection bacteriophage resistance protein</fullName>
    </submittedName>
</protein>
<keyword evidence="1" id="KW-0472">Membrane</keyword>
<organism evidence="2 3">
    <name type="scientific">Mycoplasma leachii 06049</name>
    <dbReference type="NCBI Taxonomy" id="1188244"/>
    <lineage>
        <taxon>Bacteria</taxon>
        <taxon>Bacillati</taxon>
        <taxon>Mycoplasmatota</taxon>
        <taxon>Mollicutes</taxon>
        <taxon>Mycoplasmataceae</taxon>
        <taxon>Mycoplasma</taxon>
    </lineage>
</organism>
<proteinExistence type="predicted"/>
<dbReference type="Pfam" id="PF07751">
    <property type="entry name" value="Abi_2"/>
    <property type="match status" value="1"/>
</dbReference>
<name>A0A2T4I9F7_9MOLU</name>
<dbReference type="InterPro" id="IPR011664">
    <property type="entry name" value="Abi_system_AbiD/AbiF-like"/>
</dbReference>
<feature type="transmembrane region" description="Helical" evidence="1">
    <location>
        <begin position="254"/>
        <end position="273"/>
    </location>
</feature>
<evidence type="ECO:0000256" key="1">
    <source>
        <dbReference type="SAM" id="Phobius"/>
    </source>
</evidence>
<dbReference type="AlphaFoldDB" id="A0A2T4I9F7"/>
<evidence type="ECO:0000313" key="3">
    <source>
        <dbReference type="Proteomes" id="UP000241093"/>
    </source>
</evidence>